<dbReference type="Pfam" id="PF13738">
    <property type="entry name" value="Pyr_redox_3"/>
    <property type="match status" value="1"/>
</dbReference>
<dbReference type="InterPro" id="IPR036188">
    <property type="entry name" value="FAD/NAD-bd_sf"/>
</dbReference>
<evidence type="ECO:0000256" key="1">
    <source>
        <dbReference type="ARBA" id="ARBA00023002"/>
    </source>
</evidence>
<dbReference type="PRINTS" id="PR00411">
    <property type="entry name" value="PNDRDTASEI"/>
</dbReference>
<organism evidence="2 3">
    <name type="scientific">Stagnihabitans tardus</name>
    <dbReference type="NCBI Taxonomy" id="2699202"/>
    <lineage>
        <taxon>Bacteria</taxon>
        <taxon>Pseudomonadati</taxon>
        <taxon>Pseudomonadota</taxon>
        <taxon>Alphaproteobacteria</taxon>
        <taxon>Rhodobacterales</taxon>
        <taxon>Paracoccaceae</taxon>
        <taxon>Stagnihabitans</taxon>
    </lineage>
</organism>
<dbReference type="Gene3D" id="3.50.50.60">
    <property type="entry name" value="FAD/NAD(P)-binding domain"/>
    <property type="match status" value="1"/>
</dbReference>
<dbReference type="GO" id="GO:0004497">
    <property type="term" value="F:monooxygenase activity"/>
    <property type="evidence" value="ECO:0007669"/>
    <property type="project" value="TreeGrafter"/>
</dbReference>
<dbReference type="AlphaFoldDB" id="A0AAE4Y6P7"/>
<keyword evidence="3" id="KW-1185">Reference proteome</keyword>
<evidence type="ECO:0000313" key="2">
    <source>
        <dbReference type="EMBL" id="NBZ86866.1"/>
    </source>
</evidence>
<reference evidence="2" key="1">
    <citation type="submission" date="2020-01" db="EMBL/GenBank/DDBJ databases">
        <authorList>
            <person name="Chen W.-M."/>
        </authorList>
    </citation>
    <scope>NUCLEOTIDE SEQUENCE</scope>
    <source>
        <strain evidence="2">CYK-10</strain>
    </source>
</reference>
<dbReference type="RefSeq" id="WP_168773672.1">
    <property type="nucleotide sequence ID" value="NZ_JAABNR010000003.1"/>
</dbReference>
<dbReference type="PANTHER" id="PTHR43539:SF78">
    <property type="entry name" value="FLAVIN-CONTAINING MONOOXYGENASE"/>
    <property type="match status" value="1"/>
</dbReference>
<evidence type="ECO:0000313" key="3">
    <source>
        <dbReference type="Proteomes" id="UP001193501"/>
    </source>
</evidence>
<keyword evidence="1" id="KW-0560">Oxidoreductase</keyword>
<comment type="caution">
    <text evidence="2">The sequence shown here is derived from an EMBL/GenBank/DDBJ whole genome shotgun (WGS) entry which is preliminary data.</text>
</comment>
<sequence length="412" mass="45312">MEKVQALVVGGGQAGIAMSEHLQRIGLQHVVLEKARIAENWRTARWDSLVANGPAWHDRFPNRTFSSDPDGFPGKEEVADYMAGYAAQINAPIRTGVTVTKVRRLDSRAGFRVETSAGDFEADYVISATGPFQKPVIPQMVEDPAITQLHSTAYRNPQSLPEGGVLVVGAGSSGAQIAEELRRAGRKTWIAVGPHGRPPRAYRGRDFCWWLGVLNKWDMEYQPGNEHVTIAVSGAYGGRTMDFRRLAHEGLILTGRAEAYDNGVMTFANDLAANIAKGDADYLAVLAEADAFVTAHGLTLPEEPEAHVIPPDPDCVTHPIRSLDLKAEGIRTIIWATGFENDYSWLDVPVVKDNKPQHKRGVTDVTGFYFVGLPWLSRRGSAFIWGVWHDAKFVADHIDKLQNYLAYQGAAE</sequence>
<protein>
    <submittedName>
        <fullName evidence="2">NAD(P)-binding domain-containing protein</fullName>
    </submittedName>
</protein>
<dbReference type="SUPFAM" id="SSF51905">
    <property type="entry name" value="FAD/NAD(P)-binding domain"/>
    <property type="match status" value="2"/>
</dbReference>
<dbReference type="GO" id="GO:0050660">
    <property type="term" value="F:flavin adenine dinucleotide binding"/>
    <property type="evidence" value="ECO:0007669"/>
    <property type="project" value="TreeGrafter"/>
</dbReference>
<accession>A0AAE4Y6P7</accession>
<dbReference type="PANTHER" id="PTHR43539">
    <property type="entry name" value="FLAVIN-BINDING MONOOXYGENASE-LIKE PROTEIN (AFU_ORTHOLOGUE AFUA_4G09220)"/>
    <property type="match status" value="1"/>
</dbReference>
<dbReference type="EMBL" id="JAABNR010000003">
    <property type="protein sequence ID" value="NBZ86866.1"/>
    <property type="molecule type" value="Genomic_DNA"/>
</dbReference>
<gene>
    <name evidence="2" type="ORF">GV832_04670</name>
</gene>
<proteinExistence type="predicted"/>
<dbReference type="InterPro" id="IPR050982">
    <property type="entry name" value="Auxin_biosynth/cation_transpt"/>
</dbReference>
<name>A0AAE4Y6P7_9RHOB</name>
<dbReference type="Proteomes" id="UP001193501">
    <property type="component" value="Unassembled WGS sequence"/>
</dbReference>